<organism evidence="6 7">
    <name type="scientific">Pavo cristatus</name>
    <name type="common">Indian peafowl</name>
    <name type="synonym">Blue peafowl</name>
    <dbReference type="NCBI Taxonomy" id="9049"/>
    <lineage>
        <taxon>Eukaryota</taxon>
        <taxon>Metazoa</taxon>
        <taxon>Chordata</taxon>
        <taxon>Craniata</taxon>
        <taxon>Vertebrata</taxon>
        <taxon>Euteleostomi</taxon>
        <taxon>Archelosauria</taxon>
        <taxon>Archosauria</taxon>
        <taxon>Dinosauria</taxon>
        <taxon>Saurischia</taxon>
        <taxon>Theropoda</taxon>
        <taxon>Coelurosauria</taxon>
        <taxon>Aves</taxon>
        <taxon>Neognathae</taxon>
        <taxon>Galloanserae</taxon>
        <taxon>Galliformes</taxon>
        <taxon>Phasianidae</taxon>
        <taxon>Phasianinae</taxon>
        <taxon>Pavo</taxon>
    </lineage>
</organism>
<evidence type="ECO:0000256" key="2">
    <source>
        <dbReference type="ARBA" id="ARBA00022771"/>
    </source>
</evidence>
<keyword evidence="1" id="KW-0479">Metal-binding</keyword>
<sequence>MGYDIERFVGYVNEGLLCSICRDVLEDPLQAPCEHAFCTACIHGWLVHHSNCPEDRQVIDVSVLRPLGRNVYKRYLLLN</sequence>
<evidence type="ECO:0000256" key="1">
    <source>
        <dbReference type="ARBA" id="ARBA00022723"/>
    </source>
</evidence>
<dbReference type="PANTHER" id="PTHR10131">
    <property type="entry name" value="TNF RECEPTOR ASSOCIATED FACTOR"/>
    <property type="match status" value="1"/>
</dbReference>
<dbReference type="InterPro" id="IPR013083">
    <property type="entry name" value="Znf_RING/FYVE/PHD"/>
</dbReference>
<dbReference type="PROSITE" id="PS00518">
    <property type="entry name" value="ZF_RING_1"/>
    <property type="match status" value="1"/>
</dbReference>
<dbReference type="PROSITE" id="PS50089">
    <property type="entry name" value="ZF_RING_2"/>
    <property type="match status" value="1"/>
</dbReference>
<keyword evidence="2 4" id="KW-0863">Zinc-finger</keyword>
<evidence type="ECO:0000256" key="4">
    <source>
        <dbReference type="PROSITE-ProRule" id="PRU00175"/>
    </source>
</evidence>
<dbReference type="PANTHER" id="PTHR10131:SF157">
    <property type="entry name" value="RECEPTOR-ASSOCIATED FACTOR, PUTATIVE-RELATED"/>
    <property type="match status" value="1"/>
</dbReference>
<evidence type="ECO:0000313" key="7">
    <source>
        <dbReference type="Proteomes" id="UP000694428"/>
    </source>
</evidence>
<evidence type="ECO:0000259" key="5">
    <source>
        <dbReference type="PROSITE" id="PS50089"/>
    </source>
</evidence>
<accession>A0A8C9EJU3</accession>
<proteinExistence type="predicted"/>
<reference evidence="6" key="1">
    <citation type="submission" date="2025-08" db="UniProtKB">
        <authorList>
            <consortium name="Ensembl"/>
        </authorList>
    </citation>
    <scope>IDENTIFICATION</scope>
</reference>
<dbReference type="SMART" id="SM00184">
    <property type="entry name" value="RING"/>
    <property type="match status" value="1"/>
</dbReference>
<dbReference type="SUPFAM" id="SSF57850">
    <property type="entry name" value="RING/U-box"/>
    <property type="match status" value="1"/>
</dbReference>
<dbReference type="InterPro" id="IPR001841">
    <property type="entry name" value="Znf_RING"/>
</dbReference>
<dbReference type="GO" id="GO:0043122">
    <property type="term" value="P:regulation of canonical NF-kappaB signal transduction"/>
    <property type="evidence" value="ECO:0007669"/>
    <property type="project" value="TreeGrafter"/>
</dbReference>
<dbReference type="Pfam" id="PF13923">
    <property type="entry name" value="zf-C3HC4_2"/>
    <property type="match status" value="1"/>
</dbReference>
<keyword evidence="3" id="KW-0862">Zinc</keyword>
<dbReference type="Ensembl" id="ENSPSTT00000001435.1">
    <property type="protein sequence ID" value="ENSPSTP00000001362.1"/>
    <property type="gene ID" value="ENSPSTG00000001074.1"/>
</dbReference>
<keyword evidence="7" id="KW-1185">Reference proteome</keyword>
<dbReference type="Gene3D" id="3.30.40.10">
    <property type="entry name" value="Zinc/RING finger domain, C3HC4 (zinc finger)"/>
    <property type="match status" value="1"/>
</dbReference>
<dbReference type="Proteomes" id="UP000694428">
    <property type="component" value="Unplaced"/>
</dbReference>
<dbReference type="AlphaFoldDB" id="A0A8C9EJU3"/>
<evidence type="ECO:0000256" key="3">
    <source>
        <dbReference type="ARBA" id="ARBA00022833"/>
    </source>
</evidence>
<feature type="domain" description="RING-type" evidence="5">
    <location>
        <begin position="18"/>
        <end position="56"/>
    </location>
</feature>
<protein>
    <recommendedName>
        <fullName evidence="5">RING-type domain-containing protein</fullName>
    </recommendedName>
</protein>
<dbReference type="GO" id="GO:0008270">
    <property type="term" value="F:zinc ion binding"/>
    <property type="evidence" value="ECO:0007669"/>
    <property type="project" value="UniProtKB-KW"/>
</dbReference>
<dbReference type="InterPro" id="IPR017907">
    <property type="entry name" value="Znf_RING_CS"/>
</dbReference>
<name>A0A8C9EJU3_PAVCR</name>
<evidence type="ECO:0000313" key="6">
    <source>
        <dbReference type="Ensembl" id="ENSPSTP00000001362.1"/>
    </source>
</evidence>
<reference evidence="6" key="2">
    <citation type="submission" date="2025-09" db="UniProtKB">
        <authorList>
            <consortium name="Ensembl"/>
        </authorList>
    </citation>
    <scope>IDENTIFICATION</scope>
</reference>